<name>A0ABD5W3I1_9EURY</name>
<feature type="compositionally biased region" description="Basic residues" evidence="1">
    <location>
        <begin position="453"/>
        <end position="464"/>
    </location>
</feature>
<protein>
    <submittedName>
        <fullName evidence="2">Uncharacterized protein</fullName>
    </submittedName>
</protein>
<organism evidence="2 3">
    <name type="scientific">Halovenus salina</name>
    <dbReference type="NCBI Taxonomy" id="1510225"/>
    <lineage>
        <taxon>Archaea</taxon>
        <taxon>Methanobacteriati</taxon>
        <taxon>Methanobacteriota</taxon>
        <taxon>Stenosarchaea group</taxon>
        <taxon>Halobacteria</taxon>
        <taxon>Halobacteriales</taxon>
        <taxon>Haloarculaceae</taxon>
        <taxon>Halovenus</taxon>
    </lineage>
</organism>
<keyword evidence="3" id="KW-1185">Reference proteome</keyword>
<sequence>MNRQTQTDRPLLTDGGDRQGRAAPPEDILAAPANQLGTEPHPQDVTQAVVSLLDAAETLVDDLDQPEQYGIDQSAGEVEQLTALAEAVEIGELSVGTESKDRSSSATPDHAQPRGLQDDLRDVRERHTVDSGTAGQLLDDLESASQDGSGRLAATLGETVTELDRHRQLTRALGSLSVRQEPRRLGRELTQAVEGLGGDGARQLSKVGQTLETTADDLETYQRDYRQLAETADEICGTAATQTAWTADTDDPEQAATQLAADLAEEAVWFADESASVARFAASVDAGDAPQSKPSREFLRVLQNVHSVEDRHVTEAITDAVEAIDRTETITTRLDGVDPEAVKQTADRLLSDLSTLSSTVVPHLRERIADIKETAQRSNDADLLTLYASRQELRYYDRTLIPQLAEPTDDDDETGELETQIKEVDDRRSEMRQSYPRSTQTAITPSRYISSTSHRRCSKTHATARRRESYNRPRRWPTPPSRYWSGLKGSTRPTPTSSC</sequence>
<dbReference type="RefSeq" id="WP_382185460.1">
    <property type="nucleotide sequence ID" value="NZ_JBHSZI010000001.1"/>
</dbReference>
<evidence type="ECO:0000313" key="2">
    <source>
        <dbReference type="EMBL" id="MFC7058532.1"/>
    </source>
</evidence>
<feature type="region of interest" description="Disordered" evidence="1">
    <location>
        <begin position="94"/>
        <end position="123"/>
    </location>
</feature>
<proteinExistence type="predicted"/>
<feature type="compositionally biased region" description="Basic and acidic residues" evidence="1">
    <location>
        <begin position="421"/>
        <end position="431"/>
    </location>
</feature>
<accession>A0ABD5W3I1</accession>
<gene>
    <name evidence="2" type="ORF">ACFQQG_10510</name>
</gene>
<evidence type="ECO:0000256" key="1">
    <source>
        <dbReference type="SAM" id="MobiDB-lite"/>
    </source>
</evidence>
<feature type="region of interest" description="Disordered" evidence="1">
    <location>
        <begin position="421"/>
        <end position="499"/>
    </location>
</feature>
<reference evidence="2 3" key="1">
    <citation type="journal article" date="2019" name="Int. J. Syst. Evol. Microbiol.">
        <title>The Global Catalogue of Microorganisms (GCM) 10K type strain sequencing project: providing services to taxonomists for standard genome sequencing and annotation.</title>
        <authorList>
            <consortium name="The Broad Institute Genomics Platform"/>
            <consortium name="The Broad Institute Genome Sequencing Center for Infectious Disease"/>
            <person name="Wu L."/>
            <person name="Ma J."/>
        </authorList>
    </citation>
    <scope>NUCLEOTIDE SEQUENCE [LARGE SCALE GENOMIC DNA]</scope>
    <source>
        <strain evidence="2 3">JCM 30072</strain>
    </source>
</reference>
<dbReference type="EMBL" id="JBHSZI010000001">
    <property type="protein sequence ID" value="MFC7058532.1"/>
    <property type="molecule type" value="Genomic_DNA"/>
</dbReference>
<dbReference type="Proteomes" id="UP001596445">
    <property type="component" value="Unassembled WGS sequence"/>
</dbReference>
<feature type="region of interest" description="Disordered" evidence="1">
    <location>
        <begin position="1"/>
        <end position="44"/>
    </location>
</feature>
<evidence type="ECO:0000313" key="3">
    <source>
        <dbReference type="Proteomes" id="UP001596445"/>
    </source>
</evidence>
<comment type="caution">
    <text evidence="2">The sequence shown here is derived from an EMBL/GenBank/DDBJ whole genome shotgun (WGS) entry which is preliminary data.</text>
</comment>
<dbReference type="AlphaFoldDB" id="A0ABD5W3I1"/>
<feature type="compositionally biased region" description="Polar residues" evidence="1">
    <location>
        <begin position="435"/>
        <end position="452"/>
    </location>
</feature>